<dbReference type="AlphaFoldDB" id="D2QFR7"/>
<dbReference type="Proteomes" id="UP000002028">
    <property type="component" value="Chromosome"/>
</dbReference>
<evidence type="ECO:0000313" key="1">
    <source>
        <dbReference type="EMBL" id="ADB38441.1"/>
    </source>
</evidence>
<keyword evidence="2" id="KW-1185">Reference proteome</keyword>
<evidence type="ECO:0000313" key="2">
    <source>
        <dbReference type="Proteomes" id="UP000002028"/>
    </source>
</evidence>
<gene>
    <name evidence="1" type="ordered locus">Slin_2421</name>
</gene>
<protein>
    <submittedName>
        <fullName evidence="1">Uncharacterized protein</fullName>
    </submittedName>
</protein>
<accession>D2QFR7</accession>
<name>D2QFR7_SPILD</name>
<dbReference type="HOGENOM" id="CLU_2304248_0_0_10"/>
<reference evidence="1 2" key="1">
    <citation type="journal article" date="2010" name="Stand. Genomic Sci.">
        <title>Complete genome sequence of Spirosoma linguale type strain (1).</title>
        <authorList>
            <person name="Lail K."/>
            <person name="Sikorski J."/>
            <person name="Saunders E."/>
            <person name="Lapidus A."/>
            <person name="Glavina Del Rio T."/>
            <person name="Copeland A."/>
            <person name="Tice H."/>
            <person name="Cheng J.-F."/>
            <person name="Lucas S."/>
            <person name="Nolan M."/>
            <person name="Bruce D."/>
            <person name="Goodwin L."/>
            <person name="Pitluck S."/>
            <person name="Ivanova N."/>
            <person name="Mavromatis K."/>
            <person name="Ovchinnikova G."/>
            <person name="Pati A."/>
            <person name="Chen A."/>
            <person name="Palaniappan K."/>
            <person name="Land M."/>
            <person name="Hauser L."/>
            <person name="Chang Y.-J."/>
            <person name="Jeffries C.D."/>
            <person name="Chain P."/>
            <person name="Brettin T."/>
            <person name="Detter J.C."/>
            <person name="Schuetze A."/>
            <person name="Rohde M."/>
            <person name="Tindall B.J."/>
            <person name="Goeker M."/>
            <person name="Bristow J."/>
            <person name="Eisen J.A."/>
            <person name="Markowitz V."/>
            <person name="Hugenholtz P."/>
            <person name="Kyrpides N.C."/>
            <person name="Klenk H.-P."/>
            <person name="Chen F."/>
        </authorList>
    </citation>
    <scope>NUCLEOTIDE SEQUENCE [LARGE SCALE GENOMIC DNA]</scope>
    <source>
        <strain evidence="2">ATCC 33905 / DSM 74 / LMG 10896 / Claus 1</strain>
    </source>
</reference>
<sequence>MVGDAKGYRRFAAFDGYDVLRPGVFGVKCGKIARPIGNLSAKDNGFIRLPDYLEGSTIGGFIADKPFGFPSVVTRLVDEWHRKRIDLSQRPVIHEKAKKQ</sequence>
<organism evidence="1 2">
    <name type="scientific">Spirosoma linguale (strain ATCC 33905 / DSM 74 / LMG 10896 / Claus 1)</name>
    <dbReference type="NCBI Taxonomy" id="504472"/>
    <lineage>
        <taxon>Bacteria</taxon>
        <taxon>Pseudomonadati</taxon>
        <taxon>Bacteroidota</taxon>
        <taxon>Cytophagia</taxon>
        <taxon>Cytophagales</taxon>
        <taxon>Cytophagaceae</taxon>
        <taxon>Spirosoma</taxon>
    </lineage>
</organism>
<proteinExistence type="predicted"/>
<dbReference type="EMBL" id="CP001769">
    <property type="protein sequence ID" value="ADB38441.1"/>
    <property type="molecule type" value="Genomic_DNA"/>
</dbReference>
<dbReference type="KEGG" id="sli:Slin_2421"/>